<dbReference type="PANTHER" id="PTHR36115:SF6">
    <property type="entry name" value="PROLINE-RICH ANTIGEN HOMOLOG"/>
    <property type="match status" value="1"/>
</dbReference>
<gene>
    <name evidence="8" type="ORF">AERYTH_10890</name>
</gene>
<proteinExistence type="predicted"/>
<evidence type="ECO:0000256" key="5">
    <source>
        <dbReference type="ARBA" id="ARBA00023136"/>
    </source>
</evidence>
<evidence type="ECO:0000256" key="6">
    <source>
        <dbReference type="SAM" id="Phobius"/>
    </source>
</evidence>
<dbReference type="EMBL" id="CP011502">
    <property type="protein sequence ID" value="ALX05172.1"/>
    <property type="molecule type" value="Genomic_DNA"/>
</dbReference>
<dbReference type="Pfam" id="PF06271">
    <property type="entry name" value="RDD"/>
    <property type="match status" value="1"/>
</dbReference>
<reference evidence="8 9" key="1">
    <citation type="journal article" date="1991" name="Int. J. Syst. Bacteriol.">
        <title>Description of the erythromycin-producing bacterium Arthrobacter sp. strain NRRL B-3381 as Aeromicrobium erythreum gen. nov., sp. nov.</title>
        <authorList>
            <person name="Miller E.S."/>
            <person name="Woese C.R."/>
            <person name="Brenner S."/>
        </authorList>
    </citation>
    <scope>NUCLEOTIDE SEQUENCE [LARGE SCALE GENOMIC DNA]</scope>
    <source>
        <strain evidence="8 9">AR18</strain>
    </source>
</reference>
<dbReference type="Proteomes" id="UP000067689">
    <property type="component" value="Chromosome"/>
</dbReference>
<evidence type="ECO:0000256" key="4">
    <source>
        <dbReference type="ARBA" id="ARBA00022989"/>
    </source>
</evidence>
<dbReference type="InterPro" id="IPR010432">
    <property type="entry name" value="RDD"/>
</dbReference>
<evidence type="ECO:0000256" key="3">
    <source>
        <dbReference type="ARBA" id="ARBA00022692"/>
    </source>
</evidence>
<keyword evidence="3 6" id="KW-0812">Transmembrane</keyword>
<keyword evidence="5 6" id="KW-0472">Membrane</keyword>
<feature type="transmembrane region" description="Helical" evidence="6">
    <location>
        <begin position="12"/>
        <end position="32"/>
    </location>
</feature>
<dbReference type="KEGG" id="aer:AERYTH_10890"/>
<dbReference type="PATRIC" id="fig|2041.4.peg.2278"/>
<dbReference type="InterPro" id="IPR051791">
    <property type="entry name" value="Pra-immunoreactive"/>
</dbReference>
<feature type="domain" description="RDD" evidence="7">
    <location>
        <begin position="5"/>
        <end position="113"/>
    </location>
</feature>
<evidence type="ECO:0000313" key="8">
    <source>
        <dbReference type="EMBL" id="ALX05172.1"/>
    </source>
</evidence>
<evidence type="ECO:0000259" key="7">
    <source>
        <dbReference type="Pfam" id="PF06271"/>
    </source>
</evidence>
<dbReference type="PANTHER" id="PTHR36115">
    <property type="entry name" value="PROLINE-RICH ANTIGEN HOMOLOG-RELATED"/>
    <property type="match status" value="1"/>
</dbReference>
<name>A0A0U4BBL6_9ACTN</name>
<dbReference type="OrthoDB" id="5187110at2"/>
<sequence length="121" mass="12837">MYDVSLGRRLLALFIDWAVAMLSVVAVTRTPLAGEGAVSSFVTLGVFFVEVTLLTGVLGYSIGKRVLSLQVVSPDGQPIGLPRAALRTALLCLVIPAVIQNEDHRGLHDILSGSRVARLGI</sequence>
<keyword evidence="2" id="KW-1003">Cell membrane</keyword>
<feature type="transmembrane region" description="Helical" evidence="6">
    <location>
        <begin position="38"/>
        <end position="60"/>
    </location>
</feature>
<keyword evidence="9" id="KW-1185">Reference proteome</keyword>
<evidence type="ECO:0000313" key="9">
    <source>
        <dbReference type="Proteomes" id="UP000067689"/>
    </source>
</evidence>
<accession>A0A0U4BBL6</accession>
<dbReference type="STRING" id="2041.AERYTH_10890"/>
<dbReference type="AlphaFoldDB" id="A0A0U4BBL6"/>
<comment type="subcellular location">
    <subcellularLocation>
        <location evidence="1">Cell membrane</location>
        <topology evidence="1">Multi-pass membrane protein</topology>
    </subcellularLocation>
</comment>
<evidence type="ECO:0000256" key="2">
    <source>
        <dbReference type="ARBA" id="ARBA00022475"/>
    </source>
</evidence>
<organism evidence="8 9">
    <name type="scientific">Aeromicrobium erythreum</name>
    <dbReference type="NCBI Taxonomy" id="2041"/>
    <lineage>
        <taxon>Bacteria</taxon>
        <taxon>Bacillati</taxon>
        <taxon>Actinomycetota</taxon>
        <taxon>Actinomycetes</taxon>
        <taxon>Propionibacteriales</taxon>
        <taxon>Nocardioidaceae</taxon>
        <taxon>Aeromicrobium</taxon>
    </lineage>
</organism>
<dbReference type="RefSeq" id="WP_067858438.1">
    <property type="nucleotide sequence ID" value="NZ_CP011502.1"/>
</dbReference>
<keyword evidence="4 6" id="KW-1133">Transmembrane helix</keyword>
<dbReference type="GO" id="GO:0005886">
    <property type="term" value="C:plasma membrane"/>
    <property type="evidence" value="ECO:0007669"/>
    <property type="project" value="UniProtKB-SubCell"/>
</dbReference>
<evidence type="ECO:0000256" key="1">
    <source>
        <dbReference type="ARBA" id="ARBA00004651"/>
    </source>
</evidence>
<protein>
    <recommendedName>
        <fullName evidence="7">RDD domain-containing protein</fullName>
    </recommendedName>
</protein>